<dbReference type="Gene3D" id="3.30.1490.20">
    <property type="entry name" value="ATP-grasp fold, A domain"/>
    <property type="match status" value="1"/>
</dbReference>
<dbReference type="InterPro" id="IPR011761">
    <property type="entry name" value="ATP-grasp"/>
</dbReference>
<dbReference type="GO" id="GO:0005524">
    <property type="term" value="F:ATP binding"/>
    <property type="evidence" value="ECO:0007669"/>
    <property type="project" value="UniProtKB-UniRule"/>
</dbReference>
<keyword evidence="3" id="KW-0689">Ribosomal protein</keyword>
<dbReference type="InterPro" id="IPR013815">
    <property type="entry name" value="ATP_grasp_subdomain_1"/>
</dbReference>
<dbReference type="GO" id="GO:0005737">
    <property type="term" value="C:cytoplasm"/>
    <property type="evidence" value="ECO:0007669"/>
    <property type="project" value="TreeGrafter"/>
</dbReference>
<keyword evidence="1" id="KW-0547">Nucleotide-binding</keyword>
<sequence>MIDPAFPGSRWFASPSELRRAGVIGINDRNLSLIAEQNHRALYPRVDNKLITKTICEQHGIPVPDTYNVISSQGEVRRILELLGSHESFVIKPASGAAGRGVLVIASRDKEGFHTGSGKLVTRGELRYHVSAILSGLYSLRGQVDQAIVEQRIVCDPSLERVSYGGTPDVRVILYRGVPAMAMVRLPTIDSGGRANLHQGAIAAAIDLGTGVTYGGASRNRRVSVHPDTGNAIAGITIPEWRRLLLSAIRLGDALELGYLGLDFVVDAVRGPVVLEGNARPGLAIQVAHREGLRNRLDWIDHNSQPGLSPEARLGLAERLTRESRPENP</sequence>
<dbReference type="GO" id="GO:0005840">
    <property type="term" value="C:ribosome"/>
    <property type="evidence" value="ECO:0007669"/>
    <property type="project" value="UniProtKB-KW"/>
</dbReference>
<keyword evidence="1" id="KW-0067">ATP-binding</keyword>
<dbReference type="GO" id="GO:0046872">
    <property type="term" value="F:metal ion binding"/>
    <property type="evidence" value="ECO:0007669"/>
    <property type="project" value="InterPro"/>
</dbReference>
<dbReference type="PANTHER" id="PTHR21621">
    <property type="entry name" value="RIBOSOMAL PROTEIN S6 MODIFICATION PROTEIN"/>
    <property type="match status" value="1"/>
</dbReference>
<name>A0A5C5ZJ56_9BACT</name>
<keyword evidence="3" id="KW-0687">Ribonucleoprotein</keyword>
<dbReference type="Pfam" id="PF14397">
    <property type="entry name" value="ATPgrasp_ST"/>
    <property type="match status" value="1"/>
</dbReference>
<dbReference type="SUPFAM" id="SSF56059">
    <property type="entry name" value="Glutathione synthetase ATP-binding domain-like"/>
    <property type="match status" value="1"/>
</dbReference>
<dbReference type="PROSITE" id="PS50975">
    <property type="entry name" value="ATP_GRASP"/>
    <property type="match status" value="1"/>
</dbReference>
<dbReference type="Proteomes" id="UP000315440">
    <property type="component" value="Unassembled WGS sequence"/>
</dbReference>
<keyword evidence="4" id="KW-1185">Reference proteome</keyword>
<dbReference type="GO" id="GO:0009432">
    <property type="term" value="P:SOS response"/>
    <property type="evidence" value="ECO:0007669"/>
    <property type="project" value="TreeGrafter"/>
</dbReference>
<proteinExistence type="predicted"/>
<dbReference type="NCBIfam" id="TIGR02291">
    <property type="entry name" value="rimK_rel_E_lig"/>
    <property type="match status" value="1"/>
</dbReference>
<evidence type="ECO:0000313" key="3">
    <source>
        <dbReference type="EMBL" id="TWT87404.1"/>
    </source>
</evidence>
<dbReference type="InterPro" id="IPR039523">
    <property type="entry name" value="RimK-rel_E_lig_ATP-grasp"/>
</dbReference>
<dbReference type="OrthoDB" id="336227at2"/>
<gene>
    <name evidence="3" type="primary">rimK_1</name>
    <name evidence="3" type="ORF">Mal64_29430</name>
</gene>
<dbReference type="GO" id="GO:0018169">
    <property type="term" value="F:ribosomal S6-glutamic acid ligase activity"/>
    <property type="evidence" value="ECO:0007669"/>
    <property type="project" value="TreeGrafter"/>
</dbReference>
<dbReference type="InterPro" id="IPR011758">
    <property type="entry name" value="RimK-rel_E_lig"/>
</dbReference>
<dbReference type="RefSeq" id="WP_146401507.1">
    <property type="nucleotide sequence ID" value="NZ_SJPQ01000003.1"/>
</dbReference>
<organism evidence="3 4">
    <name type="scientific">Pseudobythopirellula maris</name>
    <dbReference type="NCBI Taxonomy" id="2527991"/>
    <lineage>
        <taxon>Bacteria</taxon>
        <taxon>Pseudomonadati</taxon>
        <taxon>Planctomycetota</taxon>
        <taxon>Planctomycetia</taxon>
        <taxon>Pirellulales</taxon>
        <taxon>Lacipirellulaceae</taxon>
        <taxon>Pseudobythopirellula</taxon>
    </lineage>
</organism>
<evidence type="ECO:0000313" key="4">
    <source>
        <dbReference type="Proteomes" id="UP000315440"/>
    </source>
</evidence>
<feature type="domain" description="ATP-grasp" evidence="2">
    <location>
        <begin position="53"/>
        <end position="308"/>
    </location>
</feature>
<comment type="caution">
    <text evidence="3">The sequence shown here is derived from an EMBL/GenBank/DDBJ whole genome shotgun (WGS) entry which is preliminary data.</text>
</comment>
<evidence type="ECO:0000259" key="2">
    <source>
        <dbReference type="PROSITE" id="PS50975"/>
    </source>
</evidence>
<accession>A0A5C5ZJ56</accession>
<protein>
    <submittedName>
        <fullName evidence="3">Ribosomal protein S6--L-glutamate ligase</fullName>
    </submittedName>
</protein>
<dbReference type="EMBL" id="SJPQ01000003">
    <property type="protein sequence ID" value="TWT87404.1"/>
    <property type="molecule type" value="Genomic_DNA"/>
</dbReference>
<dbReference type="PANTHER" id="PTHR21621:SF0">
    <property type="entry name" value="BETA-CITRYLGLUTAMATE SYNTHASE B-RELATED"/>
    <property type="match status" value="1"/>
</dbReference>
<reference evidence="3 4" key="1">
    <citation type="submission" date="2019-02" db="EMBL/GenBank/DDBJ databases">
        <title>Deep-cultivation of Planctomycetes and their phenomic and genomic characterization uncovers novel biology.</title>
        <authorList>
            <person name="Wiegand S."/>
            <person name="Jogler M."/>
            <person name="Boedeker C."/>
            <person name="Pinto D."/>
            <person name="Vollmers J."/>
            <person name="Rivas-Marin E."/>
            <person name="Kohn T."/>
            <person name="Peeters S.H."/>
            <person name="Heuer A."/>
            <person name="Rast P."/>
            <person name="Oberbeckmann S."/>
            <person name="Bunk B."/>
            <person name="Jeske O."/>
            <person name="Meyerdierks A."/>
            <person name="Storesund J.E."/>
            <person name="Kallscheuer N."/>
            <person name="Luecker S."/>
            <person name="Lage O.M."/>
            <person name="Pohl T."/>
            <person name="Merkel B.J."/>
            <person name="Hornburger P."/>
            <person name="Mueller R.-W."/>
            <person name="Bruemmer F."/>
            <person name="Labrenz M."/>
            <person name="Spormann A.M."/>
            <person name="Op Den Camp H."/>
            <person name="Overmann J."/>
            <person name="Amann R."/>
            <person name="Jetten M.S.M."/>
            <person name="Mascher T."/>
            <person name="Medema M.H."/>
            <person name="Devos D.P."/>
            <person name="Kaster A.-K."/>
            <person name="Ovreas L."/>
            <person name="Rohde M."/>
            <person name="Galperin M.Y."/>
            <person name="Jogler C."/>
        </authorList>
    </citation>
    <scope>NUCLEOTIDE SEQUENCE [LARGE SCALE GENOMIC DNA]</scope>
    <source>
        <strain evidence="3 4">Mal64</strain>
    </source>
</reference>
<evidence type="ECO:0000256" key="1">
    <source>
        <dbReference type="PROSITE-ProRule" id="PRU00409"/>
    </source>
</evidence>
<dbReference type="Gene3D" id="3.30.470.20">
    <property type="entry name" value="ATP-grasp fold, B domain"/>
    <property type="match status" value="1"/>
</dbReference>
<dbReference type="AlphaFoldDB" id="A0A5C5ZJ56"/>
<keyword evidence="3" id="KW-0436">Ligase</keyword>